<evidence type="ECO:0000313" key="2">
    <source>
        <dbReference type="Proteomes" id="UP000333828"/>
    </source>
</evidence>
<sequence length="71" mass="8172">MRLIGIIFATTARFLRGILAHCRHPQGNQHTKVVIKRRILGYRNGPLLNRGQWTSSKVPLSQRQRCGRSIH</sequence>
<protein>
    <submittedName>
        <fullName evidence="1">Uncharacterized protein</fullName>
    </submittedName>
</protein>
<dbReference type="EMBL" id="CABPSI010000005">
    <property type="protein sequence ID" value="VVE46890.1"/>
    <property type="molecule type" value="Genomic_DNA"/>
</dbReference>
<evidence type="ECO:0000313" key="1">
    <source>
        <dbReference type="EMBL" id="VVE46890.1"/>
    </source>
</evidence>
<reference evidence="1 2" key="1">
    <citation type="submission" date="2019-08" db="EMBL/GenBank/DDBJ databases">
        <authorList>
            <person name="Peeters C."/>
        </authorList>
    </citation>
    <scope>NUCLEOTIDE SEQUENCE [LARGE SCALE GENOMIC DNA]</scope>
    <source>
        <strain evidence="1 2">LMG 31115</strain>
    </source>
</reference>
<dbReference type="Proteomes" id="UP000333828">
    <property type="component" value="Unassembled WGS sequence"/>
</dbReference>
<dbReference type="AlphaFoldDB" id="A0A5E4YEH4"/>
<name>A0A5E4YEH4_9BURK</name>
<organism evidence="1 2">
    <name type="scientific">Pandoraea iniqua</name>
    <dbReference type="NCBI Taxonomy" id="2508288"/>
    <lineage>
        <taxon>Bacteria</taxon>
        <taxon>Pseudomonadati</taxon>
        <taxon>Pseudomonadota</taxon>
        <taxon>Betaproteobacteria</taxon>
        <taxon>Burkholderiales</taxon>
        <taxon>Burkholderiaceae</taxon>
        <taxon>Pandoraea</taxon>
    </lineage>
</organism>
<gene>
    <name evidence="1" type="ORF">PIN31115_04437</name>
</gene>
<proteinExistence type="predicted"/>
<accession>A0A5E4YEH4</accession>
<keyword evidence="2" id="KW-1185">Reference proteome</keyword>